<accession>A0A3M7P581</accession>
<proteinExistence type="predicted"/>
<sequence>MNFKSTLLIPALLASISVLCIQCSDEKSQNARIEPVTTSILATALSSLAVNLFQGLLGSLFKPSDYQDTVIFGRPMRIKMCGDACVQITDRGSSITSTGTGTTLQEALGDATKKIFDELLKRNLLSLHDLCVLHITFPHPNQAQCPGAIINPCDLLHPVLTTPTPCVNKVGDSYCNSNVHRCEDHLFQTFMHHNCWKACTNGLCNLNTGPVDPCKV</sequence>
<comment type="caution">
    <text evidence="2">The sequence shown here is derived from an EMBL/GenBank/DDBJ whole genome shotgun (WGS) entry which is preliminary data.</text>
</comment>
<dbReference type="Proteomes" id="UP000276133">
    <property type="component" value="Unassembled WGS sequence"/>
</dbReference>
<evidence type="ECO:0000256" key="1">
    <source>
        <dbReference type="SAM" id="SignalP"/>
    </source>
</evidence>
<feature type="chain" id="PRO_5018298648" evidence="1">
    <location>
        <begin position="21"/>
        <end position="216"/>
    </location>
</feature>
<dbReference type="EMBL" id="REGN01013240">
    <property type="protein sequence ID" value="RMZ94173.1"/>
    <property type="molecule type" value="Genomic_DNA"/>
</dbReference>
<reference evidence="2 3" key="1">
    <citation type="journal article" date="2018" name="Sci. Rep.">
        <title>Genomic signatures of local adaptation to the degree of environmental predictability in rotifers.</title>
        <authorList>
            <person name="Franch-Gras L."/>
            <person name="Hahn C."/>
            <person name="Garcia-Roger E.M."/>
            <person name="Carmona M.J."/>
            <person name="Serra M."/>
            <person name="Gomez A."/>
        </authorList>
    </citation>
    <scope>NUCLEOTIDE SEQUENCE [LARGE SCALE GENOMIC DNA]</scope>
    <source>
        <strain evidence="2">HYR1</strain>
    </source>
</reference>
<keyword evidence="3" id="KW-1185">Reference proteome</keyword>
<dbReference type="AlphaFoldDB" id="A0A3M7P581"/>
<keyword evidence="1" id="KW-0732">Signal</keyword>
<evidence type="ECO:0000313" key="2">
    <source>
        <dbReference type="EMBL" id="RMZ94173.1"/>
    </source>
</evidence>
<gene>
    <name evidence="2" type="ORF">BpHYR1_042965</name>
</gene>
<name>A0A3M7P581_BRAPC</name>
<dbReference type="OrthoDB" id="10011572at2759"/>
<organism evidence="2 3">
    <name type="scientific">Brachionus plicatilis</name>
    <name type="common">Marine rotifer</name>
    <name type="synonym">Brachionus muelleri</name>
    <dbReference type="NCBI Taxonomy" id="10195"/>
    <lineage>
        <taxon>Eukaryota</taxon>
        <taxon>Metazoa</taxon>
        <taxon>Spiralia</taxon>
        <taxon>Gnathifera</taxon>
        <taxon>Rotifera</taxon>
        <taxon>Eurotatoria</taxon>
        <taxon>Monogononta</taxon>
        <taxon>Pseudotrocha</taxon>
        <taxon>Ploima</taxon>
        <taxon>Brachionidae</taxon>
        <taxon>Brachionus</taxon>
    </lineage>
</organism>
<feature type="signal peptide" evidence="1">
    <location>
        <begin position="1"/>
        <end position="20"/>
    </location>
</feature>
<protein>
    <submittedName>
        <fullName evidence="2">Uncharacterized protein</fullName>
    </submittedName>
</protein>
<evidence type="ECO:0000313" key="3">
    <source>
        <dbReference type="Proteomes" id="UP000276133"/>
    </source>
</evidence>